<evidence type="ECO:0000313" key="3">
    <source>
        <dbReference type="Proteomes" id="UP000014200"/>
    </source>
</evidence>
<feature type="region of interest" description="Disordered" evidence="1">
    <location>
        <begin position="262"/>
        <end position="289"/>
    </location>
</feature>
<organism evidence="2 3">
    <name type="scientific">Phocaeicola sartorii</name>
    <dbReference type="NCBI Taxonomy" id="671267"/>
    <lineage>
        <taxon>Bacteria</taxon>
        <taxon>Pseudomonadati</taxon>
        <taxon>Bacteroidota</taxon>
        <taxon>Bacteroidia</taxon>
        <taxon>Bacteroidales</taxon>
        <taxon>Bacteroidaceae</taxon>
        <taxon>Phocaeicola</taxon>
    </lineage>
</organism>
<reference evidence="2 3" key="1">
    <citation type="submission" date="2013-04" db="EMBL/GenBank/DDBJ databases">
        <title>The Genome Sequence of Bacteroides massiliensis dnLKV3.</title>
        <authorList>
            <consortium name="The Broad Institute Genomics Platform"/>
            <consortium name="The Broad Institute Genome Sequencing Center for Infectious Disease"/>
            <person name="Earl A."/>
            <person name="Xavier R."/>
            <person name="Kuhn K."/>
            <person name="Stappenbeck T."/>
            <person name="Walker B."/>
            <person name="Young S."/>
            <person name="Zeng Q."/>
            <person name="Gargeya S."/>
            <person name="Fitzgerald M."/>
            <person name="Haas B."/>
            <person name="Abouelleil A."/>
            <person name="Allen A.W."/>
            <person name="Alvarado L."/>
            <person name="Arachchi H.M."/>
            <person name="Berlin A.M."/>
            <person name="Chapman S.B."/>
            <person name="Gainer-Dewar J."/>
            <person name="Goldberg J."/>
            <person name="Griggs A."/>
            <person name="Gujja S."/>
            <person name="Hansen M."/>
            <person name="Howarth C."/>
            <person name="Imamovic A."/>
            <person name="Ireland A."/>
            <person name="Larimer J."/>
            <person name="McCowan C."/>
            <person name="Murphy C."/>
            <person name="Pearson M."/>
            <person name="Poon T.W."/>
            <person name="Priest M."/>
            <person name="Roberts A."/>
            <person name="Saif S."/>
            <person name="Shea T."/>
            <person name="Sisk P."/>
            <person name="Sykes S."/>
            <person name="Wortman J."/>
            <person name="Nusbaum C."/>
            <person name="Birren B."/>
        </authorList>
    </citation>
    <scope>NUCLEOTIDE SEQUENCE [LARGE SCALE GENOMIC DNA]</scope>
    <source>
        <strain evidence="3">dnLKV3</strain>
    </source>
</reference>
<dbReference type="RefSeq" id="WP_016276490.1">
    <property type="nucleotide sequence ID" value="NZ_JANKBR010000001.1"/>
</dbReference>
<dbReference type="HOGENOM" id="CLU_695697_0_0_10"/>
<evidence type="ECO:0000256" key="1">
    <source>
        <dbReference type="SAM" id="MobiDB-lite"/>
    </source>
</evidence>
<name>R9I7S3_9BACT</name>
<dbReference type="AlphaFoldDB" id="R9I7S3"/>
<sequence>MIAKAKAISHGINAIRYITGESQNKKHPEKIHRILDNLLPSQPDTMGIWNSMQLTLSRFRPIKNSVIRIELSPSAEHTRFFNVEDWQKLWQDFVAEFDKQLIIGKDGKVRSCPTHLANSKYTVWLHTESEGGVPHLHAAVCRMDEDGNINNDHNIHLRAQHAAERVAKKRGWTTAAQVRNSNIHQVNRDCMDALKSMQSWSWEAYKNTLVRKGYAVHERKDGNGILRGYALVNGNTKYKASELGVGRNLMISKLPKTWEKLHHKPQVCASSNQSKETRTEQTPKPPVSANYTQYDTYRSGTVSYTLNHENQNLHFYIPEKVLDCFNDEFDYRHTANSRELTDMAVAIFVGLLETPNVATGGGGGGGGSQSDLPWRDKDEDDLQWARRCARAASRLLGKKPKTGLKR</sequence>
<keyword evidence="3" id="KW-1185">Reference proteome</keyword>
<dbReference type="OrthoDB" id="3035232at2"/>
<proteinExistence type="predicted"/>
<evidence type="ECO:0008006" key="4">
    <source>
        <dbReference type="Google" id="ProtNLM"/>
    </source>
</evidence>
<protein>
    <recommendedName>
        <fullName evidence="4">Relaxase</fullName>
    </recommendedName>
</protein>
<dbReference type="PATRIC" id="fig|1235788.3.peg.2158"/>
<accession>R9I7S3</accession>
<comment type="caution">
    <text evidence="2">The sequence shown here is derived from an EMBL/GenBank/DDBJ whole genome shotgun (WGS) entry which is preliminary data.</text>
</comment>
<dbReference type="EMBL" id="ASSP01000014">
    <property type="protein sequence ID" value="EOS12296.1"/>
    <property type="molecule type" value="Genomic_DNA"/>
</dbReference>
<dbReference type="STRING" id="1235788.C802_02109"/>
<evidence type="ECO:0000313" key="2">
    <source>
        <dbReference type="EMBL" id="EOS12296.1"/>
    </source>
</evidence>
<dbReference type="Proteomes" id="UP000014200">
    <property type="component" value="Unassembled WGS sequence"/>
</dbReference>
<gene>
    <name evidence="2" type="ORF">C802_02109</name>
</gene>